<dbReference type="WBParaSite" id="NBR_0001904301-mRNA-1">
    <property type="protein sequence ID" value="NBR_0001904301-mRNA-1"/>
    <property type="gene ID" value="NBR_0001904301"/>
</dbReference>
<evidence type="ECO:0000313" key="3">
    <source>
        <dbReference type="EMBL" id="VDL82773.1"/>
    </source>
</evidence>
<reference evidence="5" key="1">
    <citation type="submission" date="2017-02" db="UniProtKB">
        <authorList>
            <consortium name="WormBaseParasite"/>
        </authorList>
    </citation>
    <scope>IDENTIFICATION</scope>
</reference>
<dbReference type="Proteomes" id="UP000271162">
    <property type="component" value="Unassembled WGS sequence"/>
</dbReference>
<dbReference type="STRING" id="27835.A0A0N4YP72"/>
<feature type="region of interest" description="Disordered" evidence="2">
    <location>
        <begin position="253"/>
        <end position="276"/>
    </location>
</feature>
<evidence type="ECO:0000256" key="1">
    <source>
        <dbReference type="SAM" id="Coils"/>
    </source>
</evidence>
<keyword evidence="1" id="KW-0175">Coiled coil</keyword>
<feature type="coiled-coil region" evidence="1">
    <location>
        <begin position="61"/>
        <end position="116"/>
    </location>
</feature>
<proteinExistence type="predicted"/>
<evidence type="ECO:0000313" key="5">
    <source>
        <dbReference type="WBParaSite" id="NBR_0001904301-mRNA-1"/>
    </source>
</evidence>
<dbReference type="EMBL" id="UYSL01023865">
    <property type="protein sequence ID" value="VDL82773.1"/>
    <property type="molecule type" value="Genomic_DNA"/>
</dbReference>
<keyword evidence="4" id="KW-1185">Reference proteome</keyword>
<gene>
    <name evidence="3" type="ORF">NBR_LOCUS19044</name>
</gene>
<organism evidence="5">
    <name type="scientific">Nippostrongylus brasiliensis</name>
    <name type="common">Rat hookworm</name>
    <dbReference type="NCBI Taxonomy" id="27835"/>
    <lineage>
        <taxon>Eukaryota</taxon>
        <taxon>Metazoa</taxon>
        <taxon>Ecdysozoa</taxon>
        <taxon>Nematoda</taxon>
        <taxon>Chromadorea</taxon>
        <taxon>Rhabditida</taxon>
        <taxon>Rhabditina</taxon>
        <taxon>Rhabditomorpha</taxon>
        <taxon>Strongyloidea</taxon>
        <taxon>Heligmosomidae</taxon>
        <taxon>Nippostrongylus</taxon>
    </lineage>
</organism>
<dbReference type="AlphaFoldDB" id="A0A0N4YP72"/>
<name>A0A0N4YP72_NIPBR</name>
<accession>A0A0N4YP72</accession>
<protein>
    <submittedName>
        <fullName evidence="3 5">Uncharacterized protein</fullName>
    </submittedName>
</protein>
<evidence type="ECO:0000256" key="2">
    <source>
        <dbReference type="SAM" id="MobiDB-lite"/>
    </source>
</evidence>
<evidence type="ECO:0000313" key="4">
    <source>
        <dbReference type="Proteomes" id="UP000271162"/>
    </source>
</evidence>
<sequence>MTLGGGSGGVRGGVGQARSLRVLGSAEVVVEAARQQNQRPIISRIVSSNVGLQLDEIAKYLDRMREQKRTTEKCIADLKKDRDGLHQRMEEMRRRKDELEDRLRVEQERLQRQERSISQGEATYAKLTDFSQSLVDFMKKEYQDIRRLKSLPARSFECHADLVWHTTSNLGVRRRCQCALYPIRKDHLPYKSSQRTLLFSRDYLAQLNKAWIDRILRTPICQHWKNVCSPETPMKTEQERIPHRIISMRRRIHHRQESESGAGALETGEVEGTGAHNRVRHRLPLKQRVVGIAGRL</sequence>
<reference evidence="3 4" key="2">
    <citation type="submission" date="2018-11" db="EMBL/GenBank/DDBJ databases">
        <authorList>
            <consortium name="Pathogen Informatics"/>
        </authorList>
    </citation>
    <scope>NUCLEOTIDE SEQUENCE [LARGE SCALE GENOMIC DNA]</scope>
</reference>